<gene>
    <name evidence="2" type="ORF">CCO03_04825</name>
</gene>
<reference evidence="2 3" key="1">
    <citation type="submission" date="2017-05" db="EMBL/GenBank/DDBJ databases">
        <authorList>
            <person name="Song R."/>
            <person name="Chenine A.L."/>
            <person name="Ruprecht R.M."/>
        </authorList>
    </citation>
    <scope>NUCLEOTIDE SEQUENCE [LARGE SCALE GENOMIC DNA]</scope>
    <source>
        <strain evidence="2 3">DSM 26136</strain>
    </source>
</reference>
<dbReference type="SUPFAM" id="SSF54593">
    <property type="entry name" value="Glyoxalase/Bleomycin resistance protein/Dihydroxybiphenyl dioxygenase"/>
    <property type="match status" value="1"/>
</dbReference>
<evidence type="ECO:0000259" key="1">
    <source>
        <dbReference type="Pfam" id="PF00903"/>
    </source>
</evidence>
<feature type="domain" description="Glyoxalase/fosfomycin resistance/dioxygenase" evidence="1">
    <location>
        <begin position="20"/>
        <end position="130"/>
    </location>
</feature>
<dbReference type="Proteomes" id="UP000196138">
    <property type="component" value="Chromosome"/>
</dbReference>
<keyword evidence="3" id="KW-1185">Reference proteome</keyword>
<dbReference type="RefSeq" id="WP_087277951.1">
    <property type="nucleotide sequence ID" value="NZ_CP021455.1"/>
</dbReference>
<dbReference type="Gene3D" id="3.30.720.110">
    <property type="match status" value="1"/>
</dbReference>
<proteinExistence type="predicted"/>
<name>A0A1Y0EKH0_9BURK</name>
<dbReference type="Pfam" id="PF00903">
    <property type="entry name" value="Glyoxalase"/>
    <property type="match status" value="1"/>
</dbReference>
<dbReference type="KEGG" id="cser:CCO03_04825"/>
<dbReference type="OrthoDB" id="9797663at2"/>
<dbReference type="AlphaFoldDB" id="A0A1Y0EKH0"/>
<sequence>MPSPAASPVTASPIRSFYPVLMTAHVAQTATFFRTHFDFQALFESSWYVHLQSAGNPQANLAVLDASHDTVPAAQRGARAHGLLLNLEVADVDAEWARLREVLPILLPLRSEAFGQRHFIAQGPEGTLIDVITPIAPSAEFAAQYLA</sequence>
<protein>
    <submittedName>
        <fullName evidence="2">Glyoxalase</fullName>
    </submittedName>
</protein>
<dbReference type="InterPro" id="IPR004360">
    <property type="entry name" value="Glyas_Fos-R_dOase_dom"/>
</dbReference>
<dbReference type="Gene3D" id="3.30.720.120">
    <property type="match status" value="1"/>
</dbReference>
<evidence type="ECO:0000313" key="3">
    <source>
        <dbReference type="Proteomes" id="UP000196138"/>
    </source>
</evidence>
<dbReference type="EMBL" id="CP021455">
    <property type="protein sequence ID" value="ARU04087.1"/>
    <property type="molecule type" value="Genomic_DNA"/>
</dbReference>
<organism evidence="2 3">
    <name type="scientific">Comamonas serinivorans</name>
    <dbReference type="NCBI Taxonomy" id="1082851"/>
    <lineage>
        <taxon>Bacteria</taxon>
        <taxon>Pseudomonadati</taxon>
        <taxon>Pseudomonadota</taxon>
        <taxon>Betaproteobacteria</taxon>
        <taxon>Burkholderiales</taxon>
        <taxon>Comamonadaceae</taxon>
        <taxon>Comamonas</taxon>
    </lineage>
</organism>
<accession>A0A1Y0EKH0</accession>
<dbReference type="InterPro" id="IPR029068">
    <property type="entry name" value="Glyas_Bleomycin-R_OHBP_Dase"/>
</dbReference>
<evidence type="ECO:0000313" key="2">
    <source>
        <dbReference type="EMBL" id="ARU04087.1"/>
    </source>
</evidence>